<accession>A0A8T9C2F7</accession>
<feature type="transmembrane region" description="Helical" evidence="8">
    <location>
        <begin position="297"/>
        <end position="315"/>
    </location>
</feature>
<dbReference type="EMBL" id="QGMK01000902">
    <property type="protein sequence ID" value="TVY75959.1"/>
    <property type="molecule type" value="Genomic_DNA"/>
</dbReference>
<gene>
    <name evidence="10" type="primary">PCP1</name>
    <name evidence="10" type="ORF">LSUE1_G004745</name>
</gene>
<dbReference type="GO" id="GO:0004252">
    <property type="term" value="F:serine-type endopeptidase activity"/>
    <property type="evidence" value="ECO:0007669"/>
    <property type="project" value="InterPro"/>
</dbReference>
<feature type="compositionally biased region" description="Polar residues" evidence="7">
    <location>
        <begin position="246"/>
        <end position="262"/>
    </location>
</feature>
<protein>
    <submittedName>
        <fullName evidence="10">Rhomboid protein</fullName>
    </submittedName>
</protein>
<feature type="transmembrane region" description="Helical" evidence="8">
    <location>
        <begin position="335"/>
        <end position="354"/>
    </location>
</feature>
<keyword evidence="11" id="KW-1185">Reference proteome</keyword>
<evidence type="ECO:0000256" key="5">
    <source>
        <dbReference type="ARBA" id="ARBA00022989"/>
    </source>
</evidence>
<comment type="subcellular location">
    <subcellularLocation>
        <location evidence="1">Membrane</location>
        <topology evidence="1">Multi-pass membrane protein</topology>
    </subcellularLocation>
</comment>
<evidence type="ECO:0000256" key="2">
    <source>
        <dbReference type="ARBA" id="ARBA00009045"/>
    </source>
</evidence>
<dbReference type="SUPFAM" id="SSF144091">
    <property type="entry name" value="Rhomboid-like"/>
    <property type="match status" value="1"/>
</dbReference>
<name>A0A8T9C2F7_9HELO</name>
<dbReference type="InterPro" id="IPR035952">
    <property type="entry name" value="Rhomboid-like_sf"/>
</dbReference>
<keyword evidence="3 8" id="KW-0812">Transmembrane</keyword>
<keyword evidence="6 8" id="KW-0472">Membrane</keyword>
<dbReference type="GO" id="GO:0006465">
    <property type="term" value="P:signal peptide processing"/>
    <property type="evidence" value="ECO:0007669"/>
    <property type="project" value="TreeGrafter"/>
</dbReference>
<keyword evidence="5 8" id="KW-1133">Transmembrane helix</keyword>
<dbReference type="PANTHER" id="PTHR43731">
    <property type="entry name" value="RHOMBOID PROTEASE"/>
    <property type="match status" value="1"/>
</dbReference>
<dbReference type="PANTHER" id="PTHR43731:SF14">
    <property type="entry name" value="PRESENILIN-ASSOCIATED RHOMBOID-LIKE PROTEIN, MITOCHONDRIAL"/>
    <property type="match status" value="1"/>
</dbReference>
<feature type="region of interest" description="Disordered" evidence="7">
    <location>
        <begin position="536"/>
        <end position="557"/>
    </location>
</feature>
<feature type="transmembrane region" description="Helical" evidence="8">
    <location>
        <begin position="413"/>
        <end position="434"/>
    </location>
</feature>
<reference evidence="10 11" key="1">
    <citation type="submission" date="2018-05" db="EMBL/GenBank/DDBJ databases">
        <title>Genome sequencing and assembly of the regulated plant pathogen Lachnellula willkommii and related sister species for the development of diagnostic species identification markers.</title>
        <authorList>
            <person name="Giroux E."/>
            <person name="Bilodeau G."/>
        </authorList>
    </citation>
    <scope>NUCLEOTIDE SEQUENCE [LARGE SCALE GENOMIC DNA]</scope>
    <source>
        <strain evidence="10 11">CBS 268.59</strain>
    </source>
</reference>
<dbReference type="Proteomes" id="UP000469558">
    <property type="component" value="Unassembled WGS sequence"/>
</dbReference>
<feature type="domain" description="Peptidase S54 rhomboid" evidence="9">
    <location>
        <begin position="377"/>
        <end position="524"/>
    </location>
</feature>
<dbReference type="InterPro" id="IPR050925">
    <property type="entry name" value="Rhomboid_protease_S54"/>
</dbReference>
<evidence type="ECO:0000256" key="8">
    <source>
        <dbReference type="SAM" id="Phobius"/>
    </source>
</evidence>
<evidence type="ECO:0000259" key="9">
    <source>
        <dbReference type="Pfam" id="PF01694"/>
    </source>
</evidence>
<dbReference type="GO" id="GO:0016020">
    <property type="term" value="C:membrane"/>
    <property type="evidence" value="ECO:0007669"/>
    <property type="project" value="UniProtKB-SubCell"/>
</dbReference>
<dbReference type="Gene3D" id="1.20.1540.10">
    <property type="entry name" value="Rhomboid-like"/>
    <property type="match status" value="1"/>
</dbReference>
<evidence type="ECO:0000256" key="7">
    <source>
        <dbReference type="SAM" id="MobiDB-lite"/>
    </source>
</evidence>
<evidence type="ECO:0000256" key="1">
    <source>
        <dbReference type="ARBA" id="ARBA00004141"/>
    </source>
</evidence>
<feature type="region of interest" description="Disordered" evidence="7">
    <location>
        <begin position="225"/>
        <end position="267"/>
    </location>
</feature>
<feature type="transmembrane region" description="Helical" evidence="8">
    <location>
        <begin position="375"/>
        <end position="401"/>
    </location>
</feature>
<feature type="transmembrane region" description="Helical" evidence="8">
    <location>
        <begin position="441"/>
        <end position="459"/>
    </location>
</feature>
<organism evidence="10 11">
    <name type="scientific">Lachnellula suecica</name>
    <dbReference type="NCBI Taxonomy" id="602035"/>
    <lineage>
        <taxon>Eukaryota</taxon>
        <taxon>Fungi</taxon>
        <taxon>Dikarya</taxon>
        <taxon>Ascomycota</taxon>
        <taxon>Pezizomycotina</taxon>
        <taxon>Leotiomycetes</taxon>
        <taxon>Helotiales</taxon>
        <taxon>Lachnaceae</taxon>
        <taxon>Lachnellula</taxon>
    </lineage>
</organism>
<evidence type="ECO:0000256" key="6">
    <source>
        <dbReference type="ARBA" id="ARBA00023136"/>
    </source>
</evidence>
<dbReference type="OrthoDB" id="10260614at2759"/>
<dbReference type="Pfam" id="PF01694">
    <property type="entry name" value="Rhomboid"/>
    <property type="match status" value="1"/>
</dbReference>
<evidence type="ECO:0000313" key="11">
    <source>
        <dbReference type="Proteomes" id="UP000469558"/>
    </source>
</evidence>
<feature type="compositionally biased region" description="Basic and acidic residues" evidence="7">
    <location>
        <begin position="225"/>
        <end position="245"/>
    </location>
</feature>
<dbReference type="AlphaFoldDB" id="A0A8T9C2F7"/>
<comment type="caution">
    <text evidence="10">The sequence shown here is derived from an EMBL/GenBank/DDBJ whole genome shotgun (WGS) entry which is preliminary data.</text>
</comment>
<sequence>MTSFGPSISRISCLGPRSLFQTCSKVDSLAARLAQQYPRPFSNASRCSWREIRTLNRIPPAQIPYTVRGQFRAYAEARDIITEYEDLPEDYEPRSGLPFRHKPLSQDEATSIFGKGVTAAVANRVLRALHGQRVAGTLQDPDSIRWAPFEKKLMDTGLQWLRDNVEVDEITNAGLRAEDEMRDMEENILEDAERIGIWKPNSGTPEGSSPYEKGVLETIREENKKAFEEEEEQKKNQADEIRESSPNHSWELQTQTPGSSQVELRRPGENPRLKYYLERAYDTAPEAPPEWSNFRRLAPSGLVVLGTLVGCWALSTFYEPPKNSKRMYPDIPPAAATLLTILAANTLVFCLWRFPPAYRLLNQHFIMLPGYPYPFSMIGNIFSHKAFYHLFLNMAVVYFVGTRLHDEIGRGNFLAVYLGSGVLASYASLSYFVLTKNFVSSSLGASGALCGIVACYLTINSSETVRFFGVFPPPDWPSVSSLGLLSLLIFVESMSVWRKAKSTQSIDHWSHMGGYATGIGAGVALNVRYNQRKNGERELQRAEKRNNMSIEDRIKSK</sequence>
<comment type="similarity">
    <text evidence="2">Belongs to the peptidase S54 family.</text>
</comment>
<evidence type="ECO:0000256" key="3">
    <source>
        <dbReference type="ARBA" id="ARBA00022692"/>
    </source>
</evidence>
<evidence type="ECO:0000256" key="4">
    <source>
        <dbReference type="ARBA" id="ARBA00022801"/>
    </source>
</evidence>
<keyword evidence="4" id="KW-0378">Hydrolase</keyword>
<proteinExistence type="inferred from homology"/>
<dbReference type="InterPro" id="IPR022764">
    <property type="entry name" value="Peptidase_S54_rhomboid_dom"/>
</dbReference>
<evidence type="ECO:0000313" key="10">
    <source>
        <dbReference type="EMBL" id="TVY75959.1"/>
    </source>
</evidence>